<dbReference type="Proteomes" id="UP000823561">
    <property type="component" value="Chromosome 7"/>
</dbReference>
<keyword evidence="5" id="KW-1185">Reference proteome</keyword>
<dbReference type="Gene3D" id="3.30.160.60">
    <property type="entry name" value="Classic Zinc Finger"/>
    <property type="match status" value="1"/>
</dbReference>
<accession>A0AAV6GSY9</accession>
<evidence type="ECO:0000256" key="1">
    <source>
        <dbReference type="PROSITE-ProRule" id="PRU00042"/>
    </source>
</evidence>
<keyword evidence="1" id="KW-0863">Zinc-finger</keyword>
<feature type="region of interest" description="Disordered" evidence="2">
    <location>
        <begin position="153"/>
        <end position="172"/>
    </location>
</feature>
<protein>
    <recommendedName>
        <fullName evidence="3">C2H2-type domain-containing protein</fullName>
    </recommendedName>
</protein>
<evidence type="ECO:0000259" key="3">
    <source>
        <dbReference type="PROSITE" id="PS50157"/>
    </source>
</evidence>
<comment type="caution">
    <text evidence="4">The sequence shown here is derived from an EMBL/GenBank/DDBJ whole genome shotgun (WGS) entry which is preliminary data.</text>
</comment>
<dbReference type="InterPro" id="IPR036236">
    <property type="entry name" value="Znf_C2H2_sf"/>
</dbReference>
<name>A0AAV6GSY9_9TELE</name>
<dbReference type="GO" id="GO:0008270">
    <property type="term" value="F:zinc ion binding"/>
    <property type="evidence" value="ECO:0007669"/>
    <property type="project" value="UniProtKB-KW"/>
</dbReference>
<organism evidence="4 5">
    <name type="scientific">Alosa alosa</name>
    <name type="common">allis shad</name>
    <dbReference type="NCBI Taxonomy" id="278164"/>
    <lineage>
        <taxon>Eukaryota</taxon>
        <taxon>Metazoa</taxon>
        <taxon>Chordata</taxon>
        <taxon>Craniata</taxon>
        <taxon>Vertebrata</taxon>
        <taxon>Euteleostomi</taxon>
        <taxon>Actinopterygii</taxon>
        <taxon>Neopterygii</taxon>
        <taxon>Teleostei</taxon>
        <taxon>Clupei</taxon>
        <taxon>Clupeiformes</taxon>
        <taxon>Clupeoidei</taxon>
        <taxon>Clupeidae</taxon>
        <taxon>Alosa</taxon>
    </lineage>
</organism>
<gene>
    <name evidence="4" type="ORF">AALO_G00092160</name>
</gene>
<proteinExistence type="predicted"/>
<evidence type="ECO:0000256" key="2">
    <source>
        <dbReference type="SAM" id="MobiDB-lite"/>
    </source>
</evidence>
<feature type="domain" description="C2H2-type" evidence="3">
    <location>
        <begin position="136"/>
        <end position="163"/>
    </location>
</feature>
<keyword evidence="1" id="KW-0479">Metal-binding</keyword>
<dbReference type="AlphaFoldDB" id="A0AAV6GSY9"/>
<evidence type="ECO:0000313" key="4">
    <source>
        <dbReference type="EMBL" id="KAG5277859.1"/>
    </source>
</evidence>
<dbReference type="InterPro" id="IPR013087">
    <property type="entry name" value="Znf_C2H2_type"/>
</dbReference>
<evidence type="ECO:0000313" key="5">
    <source>
        <dbReference type="Proteomes" id="UP000823561"/>
    </source>
</evidence>
<dbReference type="EMBL" id="JADWDJ010000007">
    <property type="protein sequence ID" value="KAG5277859.1"/>
    <property type="molecule type" value="Genomic_DNA"/>
</dbReference>
<reference evidence="4" key="1">
    <citation type="submission" date="2020-10" db="EMBL/GenBank/DDBJ databases">
        <title>Chromosome-scale genome assembly of the Allis shad, Alosa alosa.</title>
        <authorList>
            <person name="Margot Z."/>
            <person name="Christophe K."/>
            <person name="Cabau C."/>
            <person name="Louis A."/>
            <person name="Berthelot C."/>
            <person name="Parey E."/>
            <person name="Roest Crollius H."/>
            <person name="Montfort J."/>
            <person name="Robinson-Rechavi M."/>
            <person name="Bucao C."/>
            <person name="Bouchez O."/>
            <person name="Gislard M."/>
            <person name="Lluch J."/>
            <person name="Milhes M."/>
            <person name="Lampietro C."/>
            <person name="Lopez Roques C."/>
            <person name="Donnadieu C."/>
            <person name="Braasch I."/>
            <person name="Desvignes T."/>
            <person name="Postlethwait J."/>
            <person name="Bobe J."/>
            <person name="Guiguen Y."/>
        </authorList>
    </citation>
    <scope>NUCLEOTIDE SEQUENCE</scope>
    <source>
        <strain evidence="4">M-15738</strain>
        <tissue evidence="4">Blood</tissue>
    </source>
</reference>
<keyword evidence="1" id="KW-0862">Zinc</keyword>
<dbReference type="PROSITE" id="PS00028">
    <property type="entry name" value="ZINC_FINGER_C2H2_1"/>
    <property type="match status" value="1"/>
</dbReference>
<dbReference type="PROSITE" id="PS50157">
    <property type="entry name" value="ZINC_FINGER_C2H2_2"/>
    <property type="match status" value="1"/>
</dbReference>
<dbReference type="SUPFAM" id="SSF57667">
    <property type="entry name" value="beta-beta-alpha zinc fingers"/>
    <property type="match status" value="1"/>
</dbReference>
<sequence>MDLPLNSGGAETRPVDLSVIVKEEDIKEEEYGLMISCQDVKEERDDQEHDYLLEDNEKLLTIVKIEVKEEDEQEQDYLAGSYSKTLQARLEIEVKENDVDEQEHLLGSVSEDPDYMQQKIHGQNDELNLQLNGRLHHCTVCRKSFTALKELKKHQQTHSGSVSPNILDLTGT</sequence>